<dbReference type="SUPFAM" id="SSF49303">
    <property type="entry name" value="beta-Galactosidase/glucuronidase domain"/>
    <property type="match status" value="2"/>
</dbReference>
<evidence type="ECO:0000313" key="14">
    <source>
        <dbReference type="EMBL" id="RWQ91173.1"/>
    </source>
</evidence>
<evidence type="ECO:0000256" key="9">
    <source>
        <dbReference type="ARBA" id="ARBA00041069"/>
    </source>
</evidence>
<dbReference type="Proteomes" id="UP000283841">
    <property type="component" value="Unassembled WGS sequence"/>
</dbReference>
<evidence type="ECO:0000259" key="11">
    <source>
        <dbReference type="Pfam" id="PF00703"/>
    </source>
</evidence>
<comment type="similarity">
    <text evidence="8">Belongs to the glycosyl hydrolase 2 family. Beta-mannosidase B subfamily.</text>
</comment>
<dbReference type="EMBL" id="RCNU01000026">
    <property type="protein sequence ID" value="RWQ91173.1"/>
    <property type="molecule type" value="Genomic_DNA"/>
</dbReference>
<evidence type="ECO:0000256" key="5">
    <source>
        <dbReference type="ARBA" id="ARBA00023277"/>
    </source>
</evidence>
<dbReference type="AlphaFoldDB" id="A0A443HH67"/>
<dbReference type="Gene3D" id="2.60.120.260">
    <property type="entry name" value="Galactose-binding domain-like"/>
    <property type="match status" value="1"/>
</dbReference>
<keyword evidence="6" id="KW-0326">Glycosidase</keyword>
<comment type="caution">
    <text evidence="14">The sequence shown here is derived from an EMBL/GenBank/DDBJ whole genome shotgun (WGS) entry which is preliminary data.</text>
</comment>
<protein>
    <recommendedName>
        <fullName evidence="9">Beta-mannosidase B</fullName>
        <ecNumber evidence="3">3.2.1.25</ecNumber>
    </recommendedName>
    <alternativeName>
        <fullName evidence="10">Mannanase B</fullName>
    </alternativeName>
</protein>
<keyword evidence="15" id="KW-1185">Reference proteome</keyword>
<feature type="domain" description="Beta-mannosidase-like galactose-binding" evidence="13">
    <location>
        <begin position="13"/>
        <end position="185"/>
    </location>
</feature>
<proteinExistence type="inferred from homology"/>
<evidence type="ECO:0000256" key="2">
    <source>
        <dbReference type="ARBA" id="ARBA00004740"/>
    </source>
</evidence>
<dbReference type="InterPro" id="IPR006102">
    <property type="entry name" value="Ig-like_GH2"/>
</dbReference>
<gene>
    <name evidence="14" type="ORF">C8Q69DRAFT_195722</name>
</gene>
<dbReference type="SUPFAM" id="SSF49785">
    <property type="entry name" value="Galactose-binding domain-like"/>
    <property type="match status" value="1"/>
</dbReference>
<keyword evidence="7" id="KW-0624">Polysaccharide degradation</keyword>
<sequence length="844" mass="96637">MVKIFEQTLSTGWYFKQVDDAEQAWMPVPSIPSVVHQDLLANGEIPDPFIGFNELRTDWVGERAWVYRRSFQSPPIHPNAVVDLLFDGLDTFAKVKLDGTTVLESDNMFLSHRLNVTDFLKAQKQHVLEIEIDSALIRARKIKDSHPHHRWVGYNGEMARLGVRKAQYHWGWDWGPLLMTAGIWRPVRLEMYSIRVDDICVETQLSKDHQAVTVMASAQMTGDSPAVYKAVFSLSLMGHEMESKIVSIDTNGNAKADIDIVNPQLWWPNGYGPQTLYEISVCVTKDGEAFHQVSKKIGIRTAEVVQELDKHGKSFLFRINGVDIFCGGSCWIPADSFLPSITKDRYRQWIELMAAGRQVMIRVWGGGIYEDDSFYDACDEYGIMVWQDFMFGCGNYPAWPAMLDSIRKEATYNVRRLRHHPAIVILAGNNEDYQVQEQEGLTYDFEDKNRDNWLKSDFPARYIYEELLPTVIREECPWVFYHPGSPWGDGKPTSDPTVGDLHQWNVWHGTQEKYQIFEQLGGRFNSEFGMEAFPHLETVNYFVKDEIDRFPQSHIMDFHNKAAGHERRIATYVEENLRTSTDLQTYIHLTQVVQAETMLYAYRSWRRQWGDNRRCGGALVWQLNDCWPAISWAIVDYFLRPKPAYYAIARALTPVAVGVEREHHDWSVSHARPPKTIKYNLWVASSLQTEVVATVELRFISISTGSEICQSRTNRGIHVMPNGTTDIILDGIIDCVAYPEAHVLAARLWIGDRIVSRDIDWPQPYKYLDLTHRGLEINESVRTDDERIIVISAKKPVKCLVFEARDGVSLSDSALDIVPGDDQTVTITGLNASDEALGWKFLGQ</sequence>
<dbReference type="GeneID" id="39595297"/>
<dbReference type="Gene3D" id="2.60.40.10">
    <property type="entry name" value="Immunoglobulins"/>
    <property type="match status" value="1"/>
</dbReference>
<dbReference type="InterPro" id="IPR054593">
    <property type="entry name" value="Beta-mannosidase-like_N2"/>
</dbReference>
<evidence type="ECO:0000259" key="12">
    <source>
        <dbReference type="Pfam" id="PF17786"/>
    </source>
</evidence>
<dbReference type="InterPro" id="IPR041447">
    <property type="entry name" value="Mannosidase_ig"/>
</dbReference>
<dbReference type="PANTHER" id="PTHR43730:SF1">
    <property type="entry name" value="BETA-MANNOSIDASE"/>
    <property type="match status" value="1"/>
</dbReference>
<dbReference type="InterPro" id="IPR017853">
    <property type="entry name" value="GH"/>
</dbReference>
<keyword evidence="4" id="KW-0378">Hydrolase</keyword>
<keyword evidence="5" id="KW-0119">Carbohydrate metabolism</keyword>
<dbReference type="GO" id="GO:0000272">
    <property type="term" value="P:polysaccharide catabolic process"/>
    <property type="evidence" value="ECO:0007669"/>
    <property type="project" value="UniProtKB-KW"/>
</dbReference>
<evidence type="ECO:0000259" key="13">
    <source>
        <dbReference type="Pfam" id="PF22666"/>
    </source>
</evidence>
<dbReference type="FunFam" id="2.60.120.260:FF:000118">
    <property type="entry name" value="Beta-mannosidase B"/>
    <property type="match status" value="1"/>
</dbReference>
<dbReference type="GO" id="GO:0006516">
    <property type="term" value="P:glycoprotein catabolic process"/>
    <property type="evidence" value="ECO:0007669"/>
    <property type="project" value="TreeGrafter"/>
</dbReference>
<dbReference type="Gene3D" id="3.20.20.80">
    <property type="entry name" value="Glycosidases"/>
    <property type="match status" value="1"/>
</dbReference>
<evidence type="ECO:0000256" key="6">
    <source>
        <dbReference type="ARBA" id="ARBA00023295"/>
    </source>
</evidence>
<dbReference type="InterPro" id="IPR036156">
    <property type="entry name" value="Beta-gal/glucu_dom_sf"/>
</dbReference>
<evidence type="ECO:0000256" key="3">
    <source>
        <dbReference type="ARBA" id="ARBA00012754"/>
    </source>
</evidence>
<feature type="domain" description="Glycoside hydrolase family 2 immunoglobulin-like beta-sandwich" evidence="11">
    <location>
        <begin position="195"/>
        <end position="300"/>
    </location>
</feature>
<dbReference type="SUPFAM" id="SSF51445">
    <property type="entry name" value="(Trans)glycosidases"/>
    <property type="match status" value="1"/>
</dbReference>
<comment type="pathway">
    <text evidence="2">Glycan metabolism; N-glycan degradation.</text>
</comment>
<dbReference type="InterPro" id="IPR008979">
    <property type="entry name" value="Galactose-bd-like_sf"/>
</dbReference>
<evidence type="ECO:0000256" key="8">
    <source>
        <dbReference type="ARBA" id="ARBA00038429"/>
    </source>
</evidence>
<organism evidence="14 15">
    <name type="scientific">Byssochlamys spectabilis</name>
    <name type="common">Paecilomyces variotii</name>
    <dbReference type="NCBI Taxonomy" id="264951"/>
    <lineage>
        <taxon>Eukaryota</taxon>
        <taxon>Fungi</taxon>
        <taxon>Dikarya</taxon>
        <taxon>Ascomycota</taxon>
        <taxon>Pezizomycotina</taxon>
        <taxon>Eurotiomycetes</taxon>
        <taxon>Eurotiomycetidae</taxon>
        <taxon>Eurotiales</taxon>
        <taxon>Thermoascaceae</taxon>
        <taxon>Paecilomyces</taxon>
    </lineage>
</organism>
<evidence type="ECO:0000256" key="1">
    <source>
        <dbReference type="ARBA" id="ARBA00000829"/>
    </source>
</evidence>
<dbReference type="PANTHER" id="PTHR43730">
    <property type="entry name" value="BETA-MANNOSIDASE"/>
    <property type="match status" value="1"/>
</dbReference>
<dbReference type="InterPro" id="IPR013783">
    <property type="entry name" value="Ig-like_fold"/>
</dbReference>
<dbReference type="STRING" id="264951.A0A443HH67"/>
<evidence type="ECO:0000256" key="7">
    <source>
        <dbReference type="ARBA" id="ARBA00023326"/>
    </source>
</evidence>
<dbReference type="FunFam" id="3.20.20.80:FF:000050">
    <property type="entry name" value="Beta-mannosidase B"/>
    <property type="match status" value="1"/>
</dbReference>
<dbReference type="UniPathway" id="UPA00280"/>
<comment type="catalytic activity">
    <reaction evidence="1">
        <text>Hydrolysis of terminal, non-reducing beta-D-mannose residues in beta-D-mannosides.</text>
        <dbReference type="EC" id="3.2.1.25"/>
    </reaction>
</comment>
<feature type="domain" description="Mannosidase Ig/CBM-like" evidence="12">
    <location>
        <begin position="678"/>
        <end position="767"/>
    </location>
</feature>
<evidence type="ECO:0000313" key="15">
    <source>
        <dbReference type="Proteomes" id="UP000283841"/>
    </source>
</evidence>
<dbReference type="Pfam" id="PF22666">
    <property type="entry name" value="Glyco_hydro_2_N2"/>
    <property type="match status" value="1"/>
</dbReference>
<dbReference type="RefSeq" id="XP_028480818.1">
    <property type="nucleotide sequence ID" value="XM_028626020.1"/>
</dbReference>
<dbReference type="VEuPathDB" id="FungiDB:C8Q69DRAFT_195722"/>
<name>A0A443HH67_BYSSP</name>
<reference evidence="14 15" key="1">
    <citation type="journal article" date="2018" name="Front. Microbiol.">
        <title>Genomic and genetic insights into a cosmopolitan fungus, Paecilomyces variotii (Eurotiales).</title>
        <authorList>
            <person name="Urquhart A.S."/>
            <person name="Mondo S.J."/>
            <person name="Makela M.R."/>
            <person name="Hane J.K."/>
            <person name="Wiebenga A."/>
            <person name="He G."/>
            <person name="Mihaltcheva S."/>
            <person name="Pangilinan J."/>
            <person name="Lipzen A."/>
            <person name="Barry K."/>
            <person name="de Vries R.P."/>
            <person name="Grigoriev I.V."/>
            <person name="Idnurm A."/>
        </authorList>
    </citation>
    <scope>NUCLEOTIDE SEQUENCE [LARGE SCALE GENOMIC DNA]</scope>
    <source>
        <strain evidence="14 15">CBS 101075</strain>
    </source>
</reference>
<evidence type="ECO:0000256" key="10">
    <source>
        <dbReference type="ARBA" id="ARBA00041614"/>
    </source>
</evidence>
<dbReference type="Pfam" id="PF17786">
    <property type="entry name" value="Mannosidase_ig"/>
    <property type="match status" value="1"/>
</dbReference>
<dbReference type="GO" id="GO:0004567">
    <property type="term" value="F:beta-mannosidase activity"/>
    <property type="evidence" value="ECO:0007669"/>
    <property type="project" value="UniProtKB-EC"/>
</dbReference>
<accession>A0A443HH67</accession>
<evidence type="ECO:0000256" key="4">
    <source>
        <dbReference type="ARBA" id="ARBA00022801"/>
    </source>
</evidence>
<dbReference type="EC" id="3.2.1.25" evidence="3"/>
<dbReference type="Pfam" id="PF00703">
    <property type="entry name" value="Glyco_hydro_2"/>
    <property type="match status" value="1"/>
</dbReference>
<dbReference type="InterPro" id="IPR050887">
    <property type="entry name" value="Beta-mannosidase_GH2"/>
</dbReference>